<dbReference type="EMBL" id="CP072931">
    <property type="protein sequence ID" value="QTZ95760.1"/>
    <property type="molecule type" value="Genomic_DNA"/>
</dbReference>
<reference evidence="1" key="1">
    <citation type="journal article" date="2012" name="J. Bacteriol.">
        <title>Genome Sequence of Streptomyces auratus Strain AGR0001, a Phoslactomycin-Producing Actinomycete.</title>
        <authorList>
            <person name="Han X."/>
            <person name="Li M."/>
            <person name="Ding Z."/>
            <person name="Zhao J."/>
            <person name="Ji K."/>
            <person name="Wen M."/>
            <person name="Lu T."/>
        </authorList>
    </citation>
    <scope>NUCLEOTIDE SEQUENCE</scope>
    <source>
        <strain evidence="1">AGR0001</strain>
    </source>
</reference>
<dbReference type="KEGG" id="sauh:SU9_033455"/>
<gene>
    <name evidence="1" type="ORF">SU9_033455</name>
</gene>
<dbReference type="Proteomes" id="UP000009036">
    <property type="component" value="Chromosome"/>
</dbReference>
<dbReference type="AlphaFoldDB" id="A0A8B1P1U8"/>
<proteinExistence type="predicted"/>
<evidence type="ECO:0000313" key="1">
    <source>
        <dbReference type="EMBL" id="QTZ95760.1"/>
    </source>
</evidence>
<reference evidence="1" key="2">
    <citation type="submission" date="2021-04" db="EMBL/GenBank/DDBJ databases">
        <authorList>
            <person name="Wen M.-L."/>
            <person name="Han X.-L."/>
            <person name="Xiong J."/>
        </authorList>
    </citation>
    <scope>NUCLEOTIDE SEQUENCE</scope>
    <source>
        <strain evidence="1">AGR0001</strain>
    </source>
</reference>
<dbReference type="RefSeq" id="WP_208859267.1">
    <property type="nucleotide sequence ID" value="NZ_CP072931.1"/>
</dbReference>
<organism evidence="1 2">
    <name type="scientific">Streptomyces auratus AGR0001</name>
    <dbReference type="NCBI Taxonomy" id="1160718"/>
    <lineage>
        <taxon>Bacteria</taxon>
        <taxon>Bacillati</taxon>
        <taxon>Actinomycetota</taxon>
        <taxon>Actinomycetes</taxon>
        <taxon>Kitasatosporales</taxon>
        <taxon>Streptomycetaceae</taxon>
        <taxon>Streptomyces</taxon>
    </lineage>
</organism>
<keyword evidence="2" id="KW-1185">Reference proteome</keyword>
<evidence type="ECO:0000313" key="2">
    <source>
        <dbReference type="Proteomes" id="UP000009036"/>
    </source>
</evidence>
<name>A0A8B1P1U8_9ACTN</name>
<sequence length="58" mass="6084">MQEGEDRKTRVALGEQLVDPGGEQLVGQGVCGLLALGPPAVKDRSDAPRVGGRCLNIR</sequence>
<protein>
    <submittedName>
        <fullName evidence="1">Uncharacterized protein</fullName>
    </submittedName>
</protein>
<accession>A0A8B1P1U8</accession>